<evidence type="ECO:0000256" key="5">
    <source>
        <dbReference type="ARBA" id="ARBA00022723"/>
    </source>
</evidence>
<dbReference type="AlphaFoldDB" id="A0A9D1IJ05"/>
<evidence type="ECO:0000256" key="8">
    <source>
        <dbReference type="ARBA" id="ARBA00023014"/>
    </source>
</evidence>
<comment type="caution">
    <text evidence="10">The sequence shown here is derived from an EMBL/GenBank/DDBJ whole genome shotgun (WGS) entry which is preliminary data.</text>
</comment>
<comment type="similarity">
    <text evidence="2">Belongs to the nitroreductase family.</text>
</comment>
<gene>
    <name evidence="10" type="ORF">IAC56_01210</name>
</gene>
<keyword evidence="7" id="KW-0408">Iron</keyword>
<reference evidence="10" key="1">
    <citation type="submission" date="2020-10" db="EMBL/GenBank/DDBJ databases">
        <authorList>
            <person name="Gilroy R."/>
        </authorList>
    </citation>
    <scope>NUCLEOTIDE SEQUENCE</scope>
    <source>
        <strain evidence="10">7463</strain>
    </source>
</reference>
<dbReference type="Gene3D" id="3.40.109.10">
    <property type="entry name" value="NADH Oxidase"/>
    <property type="match status" value="1"/>
</dbReference>
<protein>
    <submittedName>
        <fullName evidence="10">Nitroreductase family protein</fullName>
    </submittedName>
</protein>
<dbReference type="PANTHER" id="PTHR43673">
    <property type="entry name" value="NAD(P)H NITROREDUCTASE YDGI-RELATED"/>
    <property type="match status" value="1"/>
</dbReference>
<evidence type="ECO:0000313" key="10">
    <source>
        <dbReference type="EMBL" id="HIU36889.1"/>
    </source>
</evidence>
<keyword evidence="8" id="KW-0411">Iron-sulfur</keyword>
<dbReference type="SUPFAM" id="SSF54862">
    <property type="entry name" value="4Fe-4S ferredoxins"/>
    <property type="match status" value="1"/>
</dbReference>
<evidence type="ECO:0000256" key="1">
    <source>
        <dbReference type="ARBA" id="ARBA00001917"/>
    </source>
</evidence>
<dbReference type="EMBL" id="DVMY01000026">
    <property type="protein sequence ID" value="HIU36889.1"/>
    <property type="molecule type" value="Genomic_DNA"/>
</dbReference>
<sequence>MAKFKSDTSRCIHCGICAQVCPKGLIDFSTGTPVMTEEASKRCNNCGQCVAYCPQGCAQQEFSEGCELAKALSFNPNQTEELLSFLRSRRSYRNFQSAPVPHETLLKILQTANYAPSGGNNRKLRWIVLEKPEKTAKLREMIALWFDKEARYHPVYGKRYAIDSILERYRKGKDVILRGAPHVAYVVGPTEHVWGPVDTGIALTYFNLACEAYDIGCCFAGYATKAAESENVREFLGLKKEETAWCAICFGQKTLHAYRVPNRGPVPLTLL</sequence>
<dbReference type="InterPro" id="IPR017896">
    <property type="entry name" value="4Fe4S_Fe-S-bd"/>
</dbReference>
<dbReference type="GO" id="GO:0051536">
    <property type="term" value="F:iron-sulfur cluster binding"/>
    <property type="evidence" value="ECO:0007669"/>
    <property type="project" value="UniProtKB-KW"/>
</dbReference>
<evidence type="ECO:0000256" key="4">
    <source>
        <dbReference type="ARBA" id="ARBA00022643"/>
    </source>
</evidence>
<dbReference type="PROSITE" id="PS51379">
    <property type="entry name" value="4FE4S_FER_2"/>
    <property type="match status" value="2"/>
</dbReference>
<dbReference type="Proteomes" id="UP000824083">
    <property type="component" value="Unassembled WGS sequence"/>
</dbReference>
<name>A0A9D1IJ05_9BURK</name>
<dbReference type="PROSITE" id="PS00198">
    <property type="entry name" value="4FE4S_FER_1"/>
    <property type="match status" value="2"/>
</dbReference>
<evidence type="ECO:0000256" key="2">
    <source>
        <dbReference type="ARBA" id="ARBA00007118"/>
    </source>
</evidence>
<dbReference type="InterPro" id="IPR029479">
    <property type="entry name" value="Nitroreductase"/>
</dbReference>
<keyword evidence="3" id="KW-0285">Flavoprotein</keyword>
<keyword evidence="4" id="KW-0288">FMN</keyword>
<proteinExistence type="inferred from homology"/>
<reference evidence="10" key="2">
    <citation type="journal article" date="2021" name="PeerJ">
        <title>Extensive microbial diversity within the chicken gut microbiome revealed by metagenomics and culture.</title>
        <authorList>
            <person name="Gilroy R."/>
            <person name="Ravi A."/>
            <person name="Getino M."/>
            <person name="Pursley I."/>
            <person name="Horton D.L."/>
            <person name="Alikhan N.F."/>
            <person name="Baker D."/>
            <person name="Gharbi K."/>
            <person name="Hall N."/>
            <person name="Watson M."/>
            <person name="Adriaenssens E.M."/>
            <person name="Foster-Nyarko E."/>
            <person name="Jarju S."/>
            <person name="Secka A."/>
            <person name="Antonio M."/>
            <person name="Oren A."/>
            <person name="Chaudhuri R.R."/>
            <person name="La Ragione R."/>
            <person name="Hildebrand F."/>
            <person name="Pallen M.J."/>
        </authorList>
    </citation>
    <scope>NUCLEOTIDE SEQUENCE</scope>
    <source>
        <strain evidence="10">7463</strain>
    </source>
</reference>
<evidence type="ECO:0000256" key="7">
    <source>
        <dbReference type="ARBA" id="ARBA00023004"/>
    </source>
</evidence>
<evidence type="ECO:0000259" key="9">
    <source>
        <dbReference type="PROSITE" id="PS51379"/>
    </source>
</evidence>
<feature type="domain" description="4Fe-4S ferredoxin-type" evidence="9">
    <location>
        <begin position="32"/>
        <end position="63"/>
    </location>
</feature>
<dbReference type="PANTHER" id="PTHR43673:SF2">
    <property type="entry name" value="NITROREDUCTASE"/>
    <property type="match status" value="1"/>
</dbReference>
<organism evidence="10 11">
    <name type="scientific">Candidatus Aphodousia faecigallinarum</name>
    <dbReference type="NCBI Taxonomy" id="2840677"/>
    <lineage>
        <taxon>Bacteria</taxon>
        <taxon>Pseudomonadati</taxon>
        <taxon>Pseudomonadota</taxon>
        <taxon>Betaproteobacteria</taxon>
        <taxon>Burkholderiales</taxon>
        <taxon>Sutterellaceae</taxon>
        <taxon>Sutterellaceae incertae sedis</taxon>
        <taxon>Candidatus Aphodousia</taxon>
    </lineage>
</organism>
<accession>A0A9D1IJ05</accession>
<dbReference type="Pfam" id="PF12838">
    <property type="entry name" value="Fer4_7"/>
    <property type="match status" value="1"/>
</dbReference>
<keyword evidence="6" id="KW-0560">Oxidoreductase</keyword>
<dbReference type="InterPro" id="IPR017900">
    <property type="entry name" value="4Fe4S_Fe_S_CS"/>
</dbReference>
<dbReference type="SUPFAM" id="SSF55469">
    <property type="entry name" value="FMN-dependent nitroreductase-like"/>
    <property type="match status" value="1"/>
</dbReference>
<evidence type="ECO:0000313" key="11">
    <source>
        <dbReference type="Proteomes" id="UP000824083"/>
    </source>
</evidence>
<comment type="cofactor">
    <cofactor evidence="1">
        <name>FMN</name>
        <dbReference type="ChEBI" id="CHEBI:58210"/>
    </cofactor>
</comment>
<evidence type="ECO:0000256" key="3">
    <source>
        <dbReference type="ARBA" id="ARBA00022630"/>
    </source>
</evidence>
<evidence type="ECO:0000256" key="6">
    <source>
        <dbReference type="ARBA" id="ARBA00023002"/>
    </source>
</evidence>
<feature type="domain" description="4Fe-4S ferredoxin-type" evidence="9">
    <location>
        <begin position="2"/>
        <end position="31"/>
    </location>
</feature>
<keyword evidence="5" id="KW-0479">Metal-binding</keyword>
<dbReference type="Gene3D" id="3.30.70.20">
    <property type="match status" value="1"/>
</dbReference>
<dbReference type="Pfam" id="PF00881">
    <property type="entry name" value="Nitroreductase"/>
    <property type="match status" value="1"/>
</dbReference>
<dbReference type="CDD" id="cd02143">
    <property type="entry name" value="nitroreductase_FeS-like"/>
    <property type="match status" value="1"/>
</dbReference>
<dbReference type="GO" id="GO:0046872">
    <property type="term" value="F:metal ion binding"/>
    <property type="evidence" value="ECO:0007669"/>
    <property type="project" value="UniProtKB-KW"/>
</dbReference>
<dbReference type="GO" id="GO:0016491">
    <property type="term" value="F:oxidoreductase activity"/>
    <property type="evidence" value="ECO:0007669"/>
    <property type="project" value="UniProtKB-KW"/>
</dbReference>
<dbReference type="InterPro" id="IPR000415">
    <property type="entry name" value="Nitroreductase-like"/>
</dbReference>